<name>A0A5M3T1H2_LIMPL</name>
<feature type="transmembrane region" description="Helical" evidence="1">
    <location>
        <begin position="261"/>
        <end position="285"/>
    </location>
</feature>
<proteinExistence type="predicted"/>
<evidence type="ECO:0000313" key="3">
    <source>
        <dbReference type="Proteomes" id="UP000326169"/>
    </source>
</evidence>
<dbReference type="SUPFAM" id="SSF103473">
    <property type="entry name" value="MFS general substrate transporter"/>
    <property type="match status" value="1"/>
</dbReference>
<keyword evidence="1" id="KW-1133">Transmembrane helix</keyword>
<feature type="transmembrane region" description="Helical" evidence="1">
    <location>
        <begin position="297"/>
        <end position="315"/>
    </location>
</feature>
<dbReference type="RefSeq" id="WP_006616858.1">
    <property type="nucleotide sequence ID" value="NZ_BIMW01000007.1"/>
</dbReference>
<keyword evidence="3" id="KW-1185">Reference proteome</keyword>
<feature type="transmembrane region" description="Helical" evidence="1">
    <location>
        <begin position="206"/>
        <end position="227"/>
    </location>
</feature>
<dbReference type="EMBL" id="BIMW01000007">
    <property type="protein sequence ID" value="GCE92255.1"/>
    <property type="molecule type" value="Genomic_DNA"/>
</dbReference>
<feature type="transmembrane region" description="Helical" evidence="1">
    <location>
        <begin position="393"/>
        <end position="418"/>
    </location>
</feature>
<dbReference type="InterPro" id="IPR039672">
    <property type="entry name" value="MFS_2"/>
</dbReference>
<dbReference type="NCBIfam" id="TIGR00792">
    <property type="entry name" value="gph"/>
    <property type="match status" value="1"/>
</dbReference>
<evidence type="ECO:0000256" key="1">
    <source>
        <dbReference type="SAM" id="Phobius"/>
    </source>
</evidence>
<feature type="transmembrane region" description="Helical" evidence="1">
    <location>
        <begin position="171"/>
        <end position="194"/>
    </location>
</feature>
<comment type="caution">
    <text evidence="2">The sequence shown here is derived from an EMBL/GenBank/DDBJ whole genome shotgun (WGS) entry which is preliminary data.</text>
</comment>
<dbReference type="PANTHER" id="PTHR11328">
    <property type="entry name" value="MAJOR FACILITATOR SUPERFAMILY DOMAIN-CONTAINING PROTEIN"/>
    <property type="match status" value="1"/>
</dbReference>
<dbReference type="CDD" id="cd17332">
    <property type="entry name" value="MFS_MelB_like"/>
    <property type="match status" value="1"/>
</dbReference>
<gene>
    <name evidence="2" type="ORF">NIES46_02930</name>
</gene>
<feature type="transmembrane region" description="Helical" evidence="1">
    <location>
        <begin position="351"/>
        <end position="372"/>
    </location>
</feature>
<dbReference type="PANTHER" id="PTHR11328:SF24">
    <property type="entry name" value="MAJOR FACILITATOR SUPERFAMILY (MFS) PROFILE DOMAIN-CONTAINING PROTEIN"/>
    <property type="match status" value="1"/>
</dbReference>
<dbReference type="Gene3D" id="1.20.1250.20">
    <property type="entry name" value="MFS general substrate transporter like domains"/>
    <property type="match status" value="1"/>
</dbReference>
<dbReference type="GeneID" id="301681270"/>
<dbReference type="Pfam" id="PF13347">
    <property type="entry name" value="MFS_2"/>
    <property type="match status" value="1"/>
</dbReference>
<reference evidence="2 3" key="1">
    <citation type="journal article" date="2019" name="J Genomics">
        <title>The Draft Genome of a Hydrogen-producing Cyanobacterium, Arthrospira platensis NIES-46.</title>
        <authorList>
            <person name="Suzuki S."/>
            <person name="Yamaguchi H."/>
            <person name="Kawachi M."/>
        </authorList>
    </citation>
    <scope>NUCLEOTIDE SEQUENCE [LARGE SCALE GENOMIC DNA]</scope>
    <source>
        <strain evidence="2 3">NIES-46</strain>
    </source>
</reference>
<feature type="transmembrane region" description="Helical" evidence="1">
    <location>
        <begin position="43"/>
        <end position="64"/>
    </location>
</feature>
<feature type="transmembrane region" description="Helical" evidence="1">
    <location>
        <begin position="135"/>
        <end position="159"/>
    </location>
</feature>
<evidence type="ECO:0000313" key="2">
    <source>
        <dbReference type="EMBL" id="GCE92255.1"/>
    </source>
</evidence>
<protein>
    <submittedName>
        <fullName evidence="2">Transporter</fullName>
    </submittedName>
</protein>
<dbReference type="InterPro" id="IPR036259">
    <property type="entry name" value="MFS_trans_sf"/>
</dbReference>
<feature type="transmembrane region" description="Helical" evidence="1">
    <location>
        <begin position="104"/>
        <end position="123"/>
    </location>
</feature>
<organism evidence="2 3">
    <name type="scientific">Limnospira platensis NIES-46</name>
    <dbReference type="NCBI Taxonomy" id="1236695"/>
    <lineage>
        <taxon>Bacteria</taxon>
        <taxon>Bacillati</taxon>
        <taxon>Cyanobacteriota</taxon>
        <taxon>Cyanophyceae</taxon>
        <taxon>Oscillatoriophycideae</taxon>
        <taxon>Oscillatoriales</taxon>
        <taxon>Sirenicapillariaceae</taxon>
        <taxon>Limnospira</taxon>
    </lineage>
</organism>
<accession>A0A5M3T1H2</accession>
<feature type="transmembrane region" description="Helical" evidence="1">
    <location>
        <begin position="327"/>
        <end position="345"/>
    </location>
</feature>
<keyword evidence="1" id="KW-0812">Transmembrane</keyword>
<sequence>MIRLSRQQAKTALVQLSDRFQATDYHSDHLAIRTKAAYAMGDFGGAIPGCMQVFFLLFFLTNIAGLDAGLAGSVLLLGKGWDAISDPMIGWLSDRTQSRWGRRYPWMIVASIPLGICFFLHWVVPPVSGWLLFGYYGLITILFYTAFTAVFLPLGALAAELTQDYDERTSLISFQSAFKIGGSLFTLVLAQVLFGLFESPQLRYPLLGSLGGLMAMISVYICVFGTSKRYFKQEAKRLAITRPPSLPFLQQIRIAFSNKPFLYAIGIYLCSWLGVQVTVAILPYFIVDYMQLADRHLTQMALLVQGVSLLGMAFWNAIAQKVDKKTVYCLGIPFTMLAGVGLFMLQPGQMLTMYGLGAIAGFGIATAHLVPWSILPDVVDLDELNTGQRREGIFYSFMVMLQKLGIALSLFIVGQILSHAGLLATAGSKEAISQPESVLWAIRLMVGPIPIAFLSMGLVLAYFYPITRTVHAAIRLQLQQRHD</sequence>
<keyword evidence="1" id="KW-0472">Membrane</keyword>
<dbReference type="InterPro" id="IPR001927">
    <property type="entry name" value="Na/Gal_symport"/>
</dbReference>
<dbReference type="Proteomes" id="UP000326169">
    <property type="component" value="Unassembled WGS sequence"/>
</dbReference>
<feature type="transmembrane region" description="Helical" evidence="1">
    <location>
        <begin position="438"/>
        <end position="464"/>
    </location>
</feature>
<feature type="transmembrane region" description="Helical" evidence="1">
    <location>
        <begin position="70"/>
        <end position="92"/>
    </location>
</feature>